<sequence>MKILEWFFRPKPLDTQALAEKYPDITFEMCFKLDTLEVSEIIDLVNNPNMGYILKRWTGYKDFSIEKGNTFFPKMKKERFFYYSHLFYDVENKHRLSVANIVPIVSPGLRRIIWRGSIEKFNLSVFEPFFTHKGFVCAYSFWELDEFLQNETFVRNYEKKEIPIDKRKVLRIDGEKRINIDGNPGRKRQVCNMMLRSCWRMWFGEQAYEMIKREKVEGFEEGIQNILLENGVRFIELYDNPFESNEPNNREIQQKFNETIDIESIYKYCLEHFGMRIPIGSTKAEWGQNWRAD</sequence>
<dbReference type="EMBL" id="JAYGIM010000009">
    <property type="protein sequence ID" value="MEA5427528.1"/>
    <property type="molecule type" value="Genomic_DNA"/>
</dbReference>
<evidence type="ECO:0000313" key="2">
    <source>
        <dbReference type="Proteomes" id="UP001302222"/>
    </source>
</evidence>
<accession>A0ABU5SJQ0</accession>
<organism evidence="1 2">
    <name type="scientific">Arcicella lustrica</name>
    <dbReference type="NCBI Taxonomy" id="2984196"/>
    <lineage>
        <taxon>Bacteria</taxon>
        <taxon>Pseudomonadati</taxon>
        <taxon>Bacteroidota</taxon>
        <taxon>Cytophagia</taxon>
        <taxon>Cytophagales</taxon>
        <taxon>Flectobacillaceae</taxon>
        <taxon>Arcicella</taxon>
    </lineage>
</organism>
<dbReference type="RefSeq" id="WP_323259014.1">
    <property type="nucleotide sequence ID" value="NZ_JAYGIM010000009.1"/>
</dbReference>
<proteinExistence type="predicted"/>
<reference evidence="1 2" key="1">
    <citation type="submission" date="2023-12" db="EMBL/GenBank/DDBJ databases">
        <title>Novel species of the genus Arcicella isolated from rivers.</title>
        <authorList>
            <person name="Lu H."/>
        </authorList>
    </citation>
    <scope>NUCLEOTIDE SEQUENCE [LARGE SCALE GENOMIC DNA]</scope>
    <source>
        <strain evidence="1 2">DC25W</strain>
    </source>
</reference>
<keyword evidence="2" id="KW-1185">Reference proteome</keyword>
<comment type="caution">
    <text evidence="1">The sequence shown here is derived from an EMBL/GenBank/DDBJ whole genome shotgun (WGS) entry which is preliminary data.</text>
</comment>
<gene>
    <name evidence="1" type="ORF">VB798_13120</name>
</gene>
<dbReference type="Proteomes" id="UP001302222">
    <property type="component" value="Unassembled WGS sequence"/>
</dbReference>
<evidence type="ECO:0000313" key="1">
    <source>
        <dbReference type="EMBL" id="MEA5427528.1"/>
    </source>
</evidence>
<protein>
    <submittedName>
        <fullName evidence="1">Uncharacterized protein</fullName>
    </submittedName>
</protein>
<name>A0ABU5SJQ0_9BACT</name>